<keyword evidence="1" id="KW-1133">Transmembrane helix</keyword>
<feature type="transmembrane region" description="Helical" evidence="1">
    <location>
        <begin position="210"/>
        <end position="229"/>
    </location>
</feature>
<feature type="transmembrane region" description="Helical" evidence="1">
    <location>
        <begin position="112"/>
        <end position="131"/>
    </location>
</feature>
<proteinExistence type="predicted"/>
<keyword evidence="3" id="KW-1185">Reference proteome</keyword>
<keyword evidence="1" id="KW-0472">Membrane</keyword>
<gene>
    <name evidence="2" type="ORF">ACFFUT_00535</name>
</gene>
<reference evidence="2 3" key="1">
    <citation type="submission" date="2024-09" db="EMBL/GenBank/DDBJ databases">
        <authorList>
            <person name="Sun Q."/>
            <person name="Mori K."/>
        </authorList>
    </citation>
    <scope>NUCLEOTIDE SEQUENCE [LARGE SCALE GENOMIC DNA]</scope>
    <source>
        <strain evidence="2 3">CECT 8726</strain>
    </source>
</reference>
<evidence type="ECO:0000313" key="3">
    <source>
        <dbReference type="Proteomes" id="UP001589683"/>
    </source>
</evidence>
<feature type="transmembrane region" description="Helical" evidence="1">
    <location>
        <begin position="137"/>
        <end position="159"/>
    </location>
</feature>
<name>A0ABV5J9Z0_9RHOB</name>
<keyword evidence="1" id="KW-0812">Transmembrane</keyword>
<comment type="caution">
    <text evidence="2">The sequence shown here is derived from an EMBL/GenBank/DDBJ whole genome shotgun (WGS) entry which is preliminary data.</text>
</comment>
<dbReference type="RefSeq" id="WP_213888538.1">
    <property type="nucleotide sequence ID" value="NZ_JAGFNU010000004.1"/>
</dbReference>
<evidence type="ECO:0000313" key="2">
    <source>
        <dbReference type="EMBL" id="MFB9230269.1"/>
    </source>
</evidence>
<protein>
    <recommendedName>
        <fullName evidence="4">MFS transporter</fullName>
    </recommendedName>
</protein>
<organism evidence="2 3">
    <name type="scientific">Pseudohalocynthiibacter aestuariivivens</name>
    <dbReference type="NCBI Taxonomy" id="1591409"/>
    <lineage>
        <taxon>Bacteria</taxon>
        <taxon>Pseudomonadati</taxon>
        <taxon>Pseudomonadota</taxon>
        <taxon>Alphaproteobacteria</taxon>
        <taxon>Rhodobacterales</taxon>
        <taxon>Paracoccaceae</taxon>
        <taxon>Pseudohalocynthiibacter</taxon>
    </lineage>
</organism>
<dbReference type="EMBL" id="JBHMEA010000006">
    <property type="protein sequence ID" value="MFB9230269.1"/>
    <property type="molecule type" value="Genomic_DNA"/>
</dbReference>
<dbReference type="Proteomes" id="UP001589683">
    <property type="component" value="Unassembled WGS sequence"/>
</dbReference>
<accession>A0ABV5J9Z0</accession>
<evidence type="ECO:0000256" key="1">
    <source>
        <dbReference type="SAM" id="Phobius"/>
    </source>
</evidence>
<sequence length="239" mass="25767">MFVQFVEYYVQSFVVLVPAIVLGIIAFHAQKAEFSLGRMLATVGIVGLLLGVWYAGASALSLAGILMPPETFADPPFALMPILIGGPLIWFLGRKTATGNALFNQASHSSLIAIQMLRIMGFIFLVGWLTGDIPWQFALPAGLGDIWAGFAGISAYRAVQQNAPDARKKLVRANVIGLLDFAVAVGTGVLTTEGFAHIWSLDAPNIINSYPMALFPGFFVPIFIGFHLLSLSKLRAEKI</sequence>
<feature type="transmembrane region" description="Helical" evidence="1">
    <location>
        <begin position="39"/>
        <end position="66"/>
    </location>
</feature>
<feature type="transmembrane region" description="Helical" evidence="1">
    <location>
        <begin position="72"/>
        <end position="92"/>
    </location>
</feature>
<feature type="transmembrane region" description="Helical" evidence="1">
    <location>
        <begin position="171"/>
        <end position="190"/>
    </location>
</feature>
<evidence type="ECO:0008006" key="4">
    <source>
        <dbReference type="Google" id="ProtNLM"/>
    </source>
</evidence>
<feature type="transmembrane region" description="Helical" evidence="1">
    <location>
        <begin position="6"/>
        <end position="27"/>
    </location>
</feature>